<evidence type="ECO:0000313" key="1">
    <source>
        <dbReference type="EMBL" id="CAB4000516.1"/>
    </source>
</evidence>
<keyword evidence="2" id="KW-1185">Reference proteome</keyword>
<dbReference type="InterPro" id="IPR013761">
    <property type="entry name" value="SAM/pointed_sf"/>
</dbReference>
<dbReference type="PANTHER" id="PTHR21359">
    <property type="entry name" value="DUF5577 DOMAIN-CONTAINING PROTEIN"/>
    <property type="match status" value="1"/>
</dbReference>
<dbReference type="PANTHER" id="PTHR21359:SF1">
    <property type="entry name" value="DUF5577 DOMAIN-CONTAINING PROTEIN"/>
    <property type="match status" value="1"/>
</dbReference>
<dbReference type="AlphaFoldDB" id="A0A7D9I513"/>
<dbReference type="SUPFAM" id="SSF47769">
    <property type="entry name" value="SAM/Pointed domain"/>
    <property type="match status" value="1"/>
</dbReference>
<dbReference type="OrthoDB" id="10067653at2759"/>
<dbReference type="InterPro" id="IPR039161">
    <property type="entry name" value="C19orf47-like"/>
</dbReference>
<dbReference type="EMBL" id="CACRXK020003856">
    <property type="protein sequence ID" value="CAB4000516.1"/>
    <property type="molecule type" value="Genomic_DNA"/>
</dbReference>
<name>A0A7D9I513_PARCT</name>
<proteinExistence type="predicted"/>
<reference evidence="1" key="1">
    <citation type="submission" date="2020-04" db="EMBL/GenBank/DDBJ databases">
        <authorList>
            <person name="Alioto T."/>
            <person name="Alioto T."/>
            <person name="Gomez Garrido J."/>
        </authorList>
    </citation>
    <scope>NUCLEOTIDE SEQUENCE</scope>
    <source>
        <strain evidence="1">A484AB</strain>
    </source>
</reference>
<dbReference type="Pfam" id="PF18017">
    <property type="entry name" value="SAM_4"/>
    <property type="match status" value="1"/>
</dbReference>
<protein>
    <submittedName>
        <fullName evidence="1">Sterile alpha motif type</fullName>
    </submittedName>
</protein>
<dbReference type="Gene3D" id="1.10.150.50">
    <property type="entry name" value="Transcription Factor, Ets-1"/>
    <property type="match status" value="1"/>
</dbReference>
<dbReference type="GO" id="GO:0005634">
    <property type="term" value="C:nucleus"/>
    <property type="evidence" value="ECO:0007669"/>
    <property type="project" value="TreeGrafter"/>
</dbReference>
<gene>
    <name evidence="1" type="ORF">PACLA_8A016081</name>
</gene>
<dbReference type="Proteomes" id="UP001152795">
    <property type="component" value="Unassembled WGS sequence"/>
</dbReference>
<comment type="caution">
    <text evidence="1">The sequence shown here is derived from an EMBL/GenBank/DDBJ whole genome shotgun (WGS) entry which is preliminary data.</text>
</comment>
<organism evidence="1 2">
    <name type="scientific">Paramuricea clavata</name>
    <name type="common">Red gorgonian</name>
    <name type="synonym">Violescent sea-whip</name>
    <dbReference type="NCBI Taxonomy" id="317549"/>
    <lineage>
        <taxon>Eukaryota</taxon>
        <taxon>Metazoa</taxon>
        <taxon>Cnidaria</taxon>
        <taxon>Anthozoa</taxon>
        <taxon>Octocorallia</taxon>
        <taxon>Malacalcyonacea</taxon>
        <taxon>Plexauridae</taxon>
        <taxon>Paramuricea</taxon>
    </lineage>
</organism>
<sequence>MFFENCGVVDNSCQYAQIFKENRIQEQHLSEITKPILQEMGITIIGDILAVLSHIRAQLANTDEETDVMSQQKRKPSLININDTGVSIHRTGQLTLTNNLGELGPAVQAELKCVSVCAGFVQKHMLKSSSMNSLLTKAFMGSIRRFV</sequence>
<evidence type="ECO:0000313" key="2">
    <source>
        <dbReference type="Proteomes" id="UP001152795"/>
    </source>
</evidence>
<accession>A0A7D9I513</accession>